<dbReference type="Proteomes" id="UP000298138">
    <property type="component" value="Unassembled WGS sequence"/>
</dbReference>
<sequence>MLIFPSSASIQAVFLLLERMDMCRLFPCSGNFWWILMIRAAVFLWHIDGFDVSMKLTYPVFRCLFRREGDLPEIWTSKKEVLDSSKLADDCGLLTDGMESIFATVCDFLWKKRM</sequence>
<name>A0A4S2MK38_9PEZI</name>
<dbReference type="InParanoid" id="A0A4S2MK38"/>
<evidence type="ECO:0000313" key="1">
    <source>
        <dbReference type="EMBL" id="TGZ77356.1"/>
    </source>
</evidence>
<accession>A0A4S2MK38</accession>
<dbReference type="EMBL" id="ML220154">
    <property type="protein sequence ID" value="TGZ77356.1"/>
    <property type="molecule type" value="Genomic_DNA"/>
</dbReference>
<organism evidence="1 2">
    <name type="scientific">Ascodesmis nigricans</name>
    <dbReference type="NCBI Taxonomy" id="341454"/>
    <lineage>
        <taxon>Eukaryota</taxon>
        <taxon>Fungi</taxon>
        <taxon>Dikarya</taxon>
        <taxon>Ascomycota</taxon>
        <taxon>Pezizomycotina</taxon>
        <taxon>Pezizomycetes</taxon>
        <taxon>Pezizales</taxon>
        <taxon>Ascodesmidaceae</taxon>
        <taxon>Ascodesmis</taxon>
    </lineage>
</organism>
<protein>
    <submittedName>
        <fullName evidence="1">Uncharacterized protein</fullName>
    </submittedName>
</protein>
<evidence type="ECO:0000313" key="2">
    <source>
        <dbReference type="Proteomes" id="UP000298138"/>
    </source>
</evidence>
<keyword evidence="2" id="KW-1185">Reference proteome</keyword>
<dbReference type="AlphaFoldDB" id="A0A4S2MK38"/>
<gene>
    <name evidence="1" type="ORF">EX30DRAFT_201646</name>
</gene>
<reference evidence="1 2" key="1">
    <citation type="submission" date="2019-04" db="EMBL/GenBank/DDBJ databases">
        <title>Comparative genomics and transcriptomics to analyze fruiting body development in filamentous ascomycetes.</title>
        <authorList>
            <consortium name="DOE Joint Genome Institute"/>
            <person name="Lutkenhaus R."/>
            <person name="Traeger S."/>
            <person name="Breuer J."/>
            <person name="Kuo A."/>
            <person name="Lipzen A."/>
            <person name="Pangilinan J."/>
            <person name="Dilworth D."/>
            <person name="Sandor L."/>
            <person name="Poggeler S."/>
            <person name="Barry K."/>
            <person name="Grigoriev I.V."/>
            <person name="Nowrousian M."/>
        </authorList>
    </citation>
    <scope>NUCLEOTIDE SEQUENCE [LARGE SCALE GENOMIC DNA]</scope>
    <source>
        <strain evidence="1 2">CBS 389.68</strain>
    </source>
</reference>
<proteinExistence type="predicted"/>